<dbReference type="AlphaFoldDB" id="A0A8T0AVK2"/>
<evidence type="ECO:0000313" key="5">
    <source>
        <dbReference type="EMBL" id="KAF7696158.1"/>
    </source>
</evidence>
<dbReference type="PANTHER" id="PTHR11860">
    <property type="entry name" value="POLYMERIC-IMMUNOGLOBULIN RECEPTOR"/>
    <property type="match status" value="1"/>
</dbReference>
<dbReference type="EMBL" id="JABFDY010000016">
    <property type="protein sequence ID" value="KAF7696158.1"/>
    <property type="molecule type" value="Genomic_DNA"/>
</dbReference>
<dbReference type="Proteomes" id="UP000606274">
    <property type="component" value="Unassembled WGS sequence"/>
</dbReference>
<keyword evidence="2" id="KW-0812">Transmembrane</keyword>
<dbReference type="PANTHER" id="PTHR11860:SF96">
    <property type="match status" value="1"/>
</dbReference>
<dbReference type="InterPro" id="IPR007110">
    <property type="entry name" value="Ig-like_dom"/>
</dbReference>
<reference evidence="5" key="1">
    <citation type="submission" date="2020-08" db="EMBL/GenBank/DDBJ databases">
        <title>Chromosome-level assembly of Southern catfish (Silurus meridionalis) provides insights into visual adaptation to the nocturnal and benthic lifestyles.</title>
        <authorList>
            <person name="Zhang Y."/>
            <person name="Wang D."/>
            <person name="Peng Z."/>
        </authorList>
    </citation>
    <scope>NUCLEOTIDE SEQUENCE</scope>
    <source>
        <strain evidence="5">SWU-2019-XX</strain>
        <tissue evidence="5">Muscle</tissue>
    </source>
</reference>
<gene>
    <name evidence="5" type="ORF">HF521_006252</name>
</gene>
<protein>
    <recommendedName>
        <fullName evidence="4">Ig-like domain-containing protein</fullName>
    </recommendedName>
</protein>
<dbReference type="SUPFAM" id="SSF48726">
    <property type="entry name" value="Immunoglobulin"/>
    <property type="match status" value="2"/>
</dbReference>
<feature type="domain" description="Ig-like" evidence="4">
    <location>
        <begin position="128"/>
        <end position="208"/>
    </location>
</feature>
<accession>A0A8T0AVK2</accession>
<comment type="caution">
    <text evidence="5">The sequence shown here is derived from an EMBL/GenBank/DDBJ whole genome shotgun (WGS) entry which is preliminary data.</text>
</comment>
<evidence type="ECO:0000256" key="3">
    <source>
        <dbReference type="ARBA" id="ARBA00023136"/>
    </source>
</evidence>
<evidence type="ECO:0000313" key="6">
    <source>
        <dbReference type="Proteomes" id="UP000606274"/>
    </source>
</evidence>
<sequence length="346" mass="39208">MRVLHLALIFQVHAQLQCDKSTIHTTVGKEMNVFCQYDAKSFLYSKKYWCLGESRSTCEVLMDTDGFTTARLRKRAGIYETRSRTFNIIMKGLQLEDTGIYWAAIDKIYADLMFRINVVVTEESVSRPQVRLEGLPMVTCQGQPVLLQCQTERGTNVKYSWSREARPQDVFLQSSADLHFRCDSLTEDARYTCLAQNAVSREQSKPVSIHLLQAGQENCIYLLTSDELESYDCRTTTASPTTSISTFLEVSTSGGKQSTNNQTQSCKENACHRSWSGVPLWYDIVRQNLGVIVLSVSTAAAPELVPGNRTMQSCLLHLTQNRKQTPWEPKEWFLVCEAIKRASIII</sequence>
<dbReference type="InterPro" id="IPR013783">
    <property type="entry name" value="Ig-like_fold"/>
</dbReference>
<evidence type="ECO:0000256" key="2">
    <source>
        <dbReference type="ARBA" id="ARBA00022692"/>
    </source>
</evidence>
<dbReference type="InterPro" id="IPR036179">
    <property type="entry name" value="Ig-like_dom_sf"/>
</dbReference>
<keyword evidence="6" id="KW-1185">Reference proteome</keyword>
<dbReference type="InterPro" id="IPR050671">
    <property type="entry name" value="CD300_family_receptors"/>
</dbReference>
<proteinExistence type="predicted"/>
<evidence type="ECO:0000259" key="4">
    <source>
        <dbReference type="PROSITE" id="PS50835"/>
    </source>
</evidence>
<organism evidence="5 6">
    <name type="scientific">Silurus meridionalis</name>
    <name type="common">Southern catfish</name>
    <name type="synonym">Silurus soldatovi meridionalis</name>
    <dbReference type="NCBI Taxonomy" id="175797"/>
    <lineage>
        <taxon>Eukaryota</taxon>
        <taxon>Metazoa</taxon>
        <taxon>Chordata</taxon>
        <taxon>Craniata</taxon>
        <taxon>Vertebrata</taxon>
        <taxon>Euteleostomi</taxon>
        <taxon>Actinopterygii</taxon>
        <taxon>Neopterygii</taxon>
        <taxon>Teleostei</taxon>
        <taxon>Ostariophysi</taxon>
        <taxon>Siluriformes</taxon>
        <taxon>Siluridae</taxon>
        <taxon>Silurus</taxon>
    </lineage>
</organism>
<keyword evidence="3" id="KW-0472">Membrane</keyword>
<comment type="subcellular location">
    <subcellularLocation>
        <location evidence="1">Membrane</location>
    </subcellularLocation>
</comment>
<dbReference type="Gene3D" id="2.60.40.10">
    <property type="entry name" value="Immunoglobulins"/>
    <property type="match status" value="2"/>
</dbReference>
<dbReference type="Pfam" id="PF13895">
    <property type="entry name" value="Ig_2"/>
    <property type="match status" value="1"/>
</dbReference>
<evidence type="ECO:0000256" key="1">
    <source>
        <dbReference type="ARBA" id="ARBA00004370"/>
    </source>
</evidence>
<dbReference type="GO" id="GO:0004888">
    <property type="term" value="F:transmembrane signaling receptor activity"/>
    <property type="evidence" value="ECO:0007669"/>
    <property type="project" value="TreeGrafter"/>
</dbReference>
<dbReference type="GO" id="GO:0005886">
    <property type="term" value="C:plasma membrane"/>
    <property type="evidence" value="ECO:0007669"/>
    <property type="project" value="TreeGrafter"/>
</dbReference>
<dbReference type="PROSITE" id="PS50835">
    <property type="entry name" value="IG_LIKE"/>
    <property type="match status" value="1"/>
</dbReference>
<name>A0A8T0AVK2_SILME</name>